<dbReference type="SUPFAM" id="SSF161098">
    <property type="entry name" value="MetI-like"/>
    <property type="match status" value="1"/>
</dbReference>
<evidence type="ECO:0000256" key="4">
    <source>
        <dbReference type="ARBA" id="ARBA00022692"/>
    </source>
</evidence>
<proteinExistence type="inferred from homology"/>
<feature type="transmembrane region" description="Helical" evidence="7">
    <location>
        <begin position="113"/>
        <end position="132"/>
    </location>
</feature>
<feature type="transmembrane region" description="Helical" evidence="7">
    <location>
        <begin position="16"/>
        <end position="36"/>
    </location>
</feature>
<evidence type="ECO:0000259" key="8">
    <source>
        <dbReference type="PROSITE" id="PS50928"/>
    </source>
</evidence>
<evidence type="ECO:0000256" key="6">
    <source>
        <dbReference type="ARBA" id="ARBA00023136"/>
    </source>
</evidence>
<evidence type="ECO:0000256" key="2">
    <source>
        <dbReference type="ARBA" id="ARBA00022448"/>
    </source>
</evidence>
<sequence>MRRFVSRSLFDNKPKGFLYLLPALVIYICFFIIPVTKTFISSFFTFPTTSERTFVWFANYAELLKDELFWLSLKNNGIMIFYMMVVPGIFGLILATVFEISNPKAGKLFEVSFFMPQILSLVVVGVIWKWIYNPVFGILNRLLVLAGFDNSGQAWLGSTKTAIHAVGFTGIWVNYGFAMVIFLAGYKRIPKSFFEAAALDGAGFWRKFFYISLPSLRGEISVVFTYLFIQALKTFDLIYVMTKGGPGNATSVISLYVFKNAFQYDRLGYAASIAIYLLIFITLGSFLIDKVIKKRSYE</sequence>
<evidence type="ECO:0000313" key="9">
    <source>
        <dbReference type="EMBL" id="EPF30623.1"/>
    </source>
</evidence>
<dbReference type="Pfam" id="PF00528">
    <property type="entry name" value="BPD_transp_1"/>
    <property type="match status" value="1"/>
</dbReference>
<dbReference type="PANTHER" id="PTHR43227">
    <property type="entry name" value="BLL4140 PROTEIN"/>
    <property type="match status" value="1"/>
</dbReference>
<dbReference type="InterPro" id="IPR050809">
    <property type="entry name" value="UgpAE/MalFG_permease"/>
</dbReference>
<comment type="similarity">
    <text evidence="7">Belongs to the binding-protein-dependent transport system permease family.</text>
</comment>
<dbReference type="HOGENOM" id="CLU_016047_0_0_12"/>
<keyword evidence="3" id="KW-1003">Cell membrane</keyword>
<dbReference type="PATRIC" id="fig|1125699.3.peg.962"/>
<dbReference type="eggNOG" id="COG1175">
    <property type="taxonomic scope" value="Bacteria"/>
</dbReference>
<dbReference type="OrthoDB" id="9788108at2"/>
<evidence type="ECO:0000256" key="7">
    <source>
        <dbReference type="RuleBase" id="RU363032"/>
    </source>
</evidence>
<dbReference type="Proteomes" id="UP000014541">
    <property type="component" value="Unassembled WGS sequence"/>
</dbReference>
<dbReference type="GO" id="GO:0055085">
    <property type="term" value="P:transmembrane transport"/>
    <property type="evidence" value="ECO:0007669"/>
    <property type="project" value="InterPro"/>
</dbReference>
<evidence type="ECO:0000313" key="10">
    <source>
        <dbReference type="Proteomes" id="UP000014541"/>
    </source>
</evidence>
<dbReference type="EMBL" id="ATFF01000006">
    <property type="protein sequence ID" value="EPF30623.1"/>
    <property type="molecule type" value="Genomic_DNA"/>
</dbReference>
<feature type="transmembrane region" description="Helical" evidence="7">
    <location>
        <begin position="162"/>
        <end position="186"/>
    </location>
</feature>
<keyword evidence="2 7" id="KW-0813">Transport</keyword>
<feature type="transmembrane region" description="Helical" evidence="7">
    <location>
        <begin position="267"/>
        <end position="288"/>
    </location>
</feature>
<dbReference type="InterPro" id="IPR000515">
    <property type="entry name" value="MetI-like"/>
</dbReference>
<protein>
    <recommendedName>
        <fullName evidence="8">ABC transmembrane type-1 domain-containing protein</fullName>
    </recommendedName>
</protein>
<keyword evidence="4 7" id="KW-0812">Transmembrane</keyword>
<evidence type="ECO:0000256" key="5">
    <source>
        <dbReference type="ARBA" id="ARBA00022989"/>
    </source>
</evidence>
<dbReference type="PROSITE" id="PS50928">
    <property type="entry name" value="ABC_TM1"/>
    <property type="match status" value="1"/>
</dbReference>
<dbReference type="STRING" id="1125699.HMPREF9194_00941"/>
<keyword evidence="5 7" id="KW-1133">Transmembrane helix</keyword>
<dbReference type="RefSeq" id="WP_016525234.1">
    <property type="nucleotide sequence ID" value="NZ_KE332518.1"/>
</dbReference>
<dbReference type="Gene3D" id="1.10.3720.10">
    <property type="entry name" value="MetI-like"/>
    <property type="match status" value="1"/>
</dbReference>
<comment type="subcellular location">
    <subcellularLocation>
        <location evidence="1 7">Cell membrane</location>
        <topology evidence="1 7">Multi-pass membrane protein</topology>
    </subcellularLocation>
</comment>
<evidence type="ECO:0000256" key="3">
    <source>
        <dbReference type="ARBA" id="ARBA00022475"/>
    </source>
</evidence>
<keyword evidence="6 7" id="KW-0472">Membrane</keyword>
<gene>
    <name evidence="9" type="ORF">HMPREF9194_00941</name>
</gene>
<name>S3JXE4_TREMA</name>
<dbReference type="AlphaFoldDB" id="S3JXE4"/>
<organism evidence="9 10">
    <name type="scientific">Treponema maltophilum ATCC 51939</name>
    <dbReference type="NCBI Taxonomy" id="1125699"/>
    <lineage>
        <taxon>Bacteria</taxon>
        <taxon>Pseudomonadati</taxon>
        <taxon>Spirochaetota</taxon>
        <taxon>Spirochaetia</taxon>
        <taxon>Spirochaetales</taxon>
        <taxon>Treponemataceae</taxon>
        <taxon>Treponema</taxon>
    </lineage>
</organism>
<dbReference type="PANTHER" id="PTHR43227:SF8">
    <property type="entry name" value="DIACETYLCHITOBIOSE UPTAKE SYSTEM PERMEASE PROTEIN DASB"/>
    <property type="match status" value="1"/>
</dbReference>
<comment type="caution">
    <text evidence="9">The sequence shown here is derived from an EMBL/GenBank/DDBJ whole genome shotgun (WGS) entry which is preliminary data.</text>
</comment>
<dbReference type="InterPro" id="IPR035906">
    <property type="entry name" value="MetI-like_sf"/>
</dbReference>
<accession>S3JXE4</accession>
<keyword evidence="10" id="KW-1185">Reference proteome</keyword>
<feature type="domain" description="ABC transmembrane type-1" evidence="8">
    <location>
        <begin position="73"/>
        <end position="288"/>
    </location>
</feature>
<feature type="transmembrane region" description="Helical" evidence="7">
    <location>
        <begin position="79"/>
        <end position="101"/>
    </location>
</feature>
<dbReference type="CDD" id="cd06261">
    <property type="entry name" value="TM_PBP2"/>
    <property type="match status" value="1"/>
</dbReference>
<dbReference type="GO" id="GO:0005886">
    <property type="term" value="C:plasma membrane"/>
    <property type="evidence" value="ECO:0007669"/>
    <property type="project" value="UniProtKB-SubCell"/>
</dbReference>
<reference evidence="9 10" key="1">
    <citation type="submission" date="2013-04" db="EMBL/GenBank/DDBJ databases">
        <title>The Genome Sequence of Treponema maltophilum ATCC 51939.</title>
        <authorList>
            <consortium name="The Broad Institute Genomics Platform"/>
            <person name="Earl A."/>
            <person name="Ward D."/>
            <person name="Feldgarden M."/>
            <person name="Gevers D."/>
            <person name="Leonetti C."/>
            <person name="Blanton J.M."/>
            <person name="Dewhirst F.E."/>
            <person name="Izard J."/>
            <person name="Walker B."/>
            <person name="Young S."/>
            <person name="Zeng Q."/>
            <person name="Gargeya S."/>
            <person name="Fitzgerald M."/>
            <person name="Haas B."/>
            <person name="Abouelleil A."/>
            <person name="Allen A.W."/>
            <person name="Alvarado L."/>
            <person name="Arachchi H.M."/>
            <person name="Berlin A.M."/>
            <person name="Chapman S.B."/>
            <person name="Gainer-Dewar J."/>
            <person name="Goldberg J."/>
            <person name="Griggs A."/>
            <person name="Gujja S."/>
            <person name="Hansen M."/>
            <person name="Howarth C."/>
            <person name="Imamovic A."/>
            <person name="Ireland A."/>
            <person name="Larimer J."/>
            <person name="McCowan C."/>
            <person name="Murphy C."/>
            <person name="Pearson M."/>
            <person name="Poon T.W."/>
            <person name="Priest M."/>
            <person name="Roberts A."/>
            <person name="Saif S."/>
            <person name="Shea T."/>
            <person name="Sisk P."/>
            <person name="Sykes S."/>
            <person name="Wortman J."/>
            <person name="Nusbaum C."/>
            <person name="Birren B."/>
        </authorList>
    </citation>
    <scope>NUCLEOTIDE SEQUENCE [LARGE SCALE GENOMIC DNA]</scope>
    <source>
        <strain evidence="9 10">ATCC 51939</strain>
    </source>
</reference>
<feature type="transmembrane region" description="Helical" evidence="7">
    <location>
        <begin position="207"/>
        <end position="229"/>
    </location>
</feature>
<evidence type="ECO:0000256" key="1">
    <source>
        <dbReference type="ARBA" id="ARBA00004651"/>
    </source>
</evidence>